<gene>
    <name evidence="2" type="ORF">SDC9_85863</name>
</gene>
<name>A0A644ZED2_9ZZZZ</name>
<dbReference type="AlphaFoldDB" id="A0A644ZED2"/>
<accession>A0A644ZED2</accession>
<protein>
    <submittedName>
        <fullName evidence="2">Uncharacterized protein</fullName>
    </submittedName>
</protein>
<dbReference type="EMBL" id="VSSQ01008568">
    <property type="protein sequence ID" value="MPM39230.1"/>
    <property type="molecule type" value="Genomic_DNA"/>
</dbReference>
<organism evidence="2">
    <name type="scientific">bioreactor metagenome</name>
    <dbReference type="NCBI Taxonomy" id="1076179"/>
    <lineage>
        <taxon>unclassified sequences</taxon>
        <taxon>metagenomes</taxon>
        <taxon>ecological metagenomes</taxon>
    </lineage>
</organism>
<feature type="region of interest" description="Disordered" evidence="1">
    <location>
        <begin position="43"/>
        <end position="75"/>
    </location>
</feature>
<evidence type="ECO:0000256" key="1">
    <source>
        <dbReference type="SAM" id="MobiDB-lite"/>
    </source>
</evidence>
<proteinExistence type="predicted"/>
<sequence>MGVRGAVGVSQRGEKCPAKAAGGNRLILKKPQKLSLVHPQQVQNLRQVPRASRPQTGGHGGPCASRQRTEQVGGDAAAAFRHPLKKGLKVGVIPQGEGAGLLSGGVLLAAVGVRPVDAARVGDVLNAGIIDRVGNGTVGGGWFPRGDGIGDVHNFRHRFSSVSLLQKFHKFATNFKAIR</sequence>
<evidence type="ECO:0000313" key="2">
    <source>
        <dbReference type="EMBL" id="MPM39230.1"/>
    </source>
</evidence>
<comment type="caution">
    <text evidence="2">The sequence shown here is derived from an EMBL/GenBank/DDBJ whole genome shotgun (WGS) entry which is preliminary data.</text>
</comment>
<reference evidence="2" key="1">
    <citation type="submission" date="2019-08" db="EMBL/GenBank/DDBJ databases">
        <authorList>
            <person name="Kucharzyk K."/>
            <person name="Murdoch R.W."/>
            <person name="Higgins S."/>
            <person name="Loffler F."/>
        </authorList>
    </citation>
    <scope>NUCLEOTIDE SEQUENCE</scope>
</reference>